<keyword evidence="1" id="KW-0472">Membrane</keyword>
<accession>A0A5C5X309</accession>
<keyword evidence="1" id="KW-1133">Transmembrane helix</keyword>
<feature type="transmembrane region" description="Helical" evidence="1">
    <location>
        <begin position="108"/>
        <end position="129"/>
    </location>
</feature>
<sequence>MGRKLVGILGGLIVGFAWNMALVILSSFLFPLPPGVDLNDADAFAAYVETLPPTAFLIVLLAHAGGAFVGGYICELIVAQNWLAGPICIGTLTLLGGITNLMMISHPIWFAIADVILYLPAAIFGAIVASRTRGRKPEMPETQMTEPNS</sequence>
<feature type="transmembrane region" description="Helical" evidence="1">
    <location>
        <begin position="7"/>
        <end position="30"/>
    </location>
</feature>
<reference evidence="2 3" key="1">
    <citation type="submission" date="2019-02" db="EMBL/GenBank/DDBJ databases">
        <title>Deep-cultivation of Planctomycetes and their phenomic and genomic characterization uncovers novel biology.</title>
        <authorList>
            <person name="Wiegand S."/>
            <person name="Jogler M."/>
            <person name="Boedeker C."/>
            <person name="Pinto D."/>
            <person name="Vollmers J."/>
            <person name="Rivas-Marin E."/>
            <person name="Kohn T."/>
            <person name="Peeters S.H."/>
            <person name="Heuer A."/>
            <person name="Rast P."/>
            <person name="Oberbeckmann S."/>
            <person name="Bunk B."/>
            <person name="Jeske O."/>
            <person name="Meyerdierks A."/>
            <person name="Storesund J.E."/>
            <person name="Kallscheuer N."/>
            <person name="Luecker S."/>
            <person name="Lage O.M."/>
            <person name="Pohl T."/>
            <person name="Merkel B.J."/>
            <person name="Hornburger P."/>
            <person name="Mueller R.-W."/>
            <person name="Bruemmer F."/>
            <person name="Labrenz M."/>
            <person name="Spormann A.M."/>
            <person name="Op Den Camp H."/>
            <person name="Overmann J."/>
            <person name="Amann R."/>
            <person name="Jetten M.S.M."/>
            <person name="Mascher T."/>
            <person name="Medema M.H."/>
            <person name="Devos D.P."/>
            <person name="Kaster A.-K."/>
            <person name="Ovreas L."/>
            <person name="Rohde M."/>
            <person name="Galperin M.Y."/>
            <person name="Jogler C."/>
        </authorList>
    </citation>
    <scope>NUCLEOTIDE SEQUENCE [LARGE SCALE GENOMIC DNA]</scope>
    <source>
        <strain evidence="2 3">KOR42</strain>
    </source>
</reference>
<dbReference type="OrthoDB" id="6025129at2"/>
<feature type="transmembrane region" description="Helical" evidence="1">
    <location>
        <begin position="81"/>
        <end position="102"/>
    </location>
</feature>
<dbReference type="AlphaFoldDB" id="A0A5C5X309"/>
<evidence type="ECO:0000256" key="1">
    <source>
        <dbReference type="SAM" id="Phobius"/>
    </source>
</evidence>
<evidence type="ECO:0000313" key="2">
    <source>
        <dbReference type="EMBL" id="TWT56999.1"/>
    </source>
</evidence>
<name>A0A5C5X309_9PLAN</name>
<proteinExistence type="predicted"/>
<gene>
    <name evidence="2" type="ORF">KOR42_03560</name>
</gene>
<comment type="caution">
    <text evidence="2">The sequence shown here is derived from an EMBL/GenBank/DDBJ whole genome shotgun (WGS) entry which is preliminary data.</text>
</comment>
<protein>
    <submittedName>
        <fullName evidence="2">Uncharacterized protein</fullName>
    </submittedName>
</protein>
<dbReference type="EMBL" id="SIHI01000001">
    <property type="protein sequence ID" value="TWT56999.1"/>
    <property type="molecule type" value="Genomic_DNA"/>
</dbReference>
<organism evidence="2 3">
    <name type="scientific">Thalassoglobus neptunius</name>
    <dbReference type="NCBI Taxonomy" id="1938619"/>
    <lineage>
        <taxon>Bacteria</taxon>
        <taxon>Pseudomonadati</taxon>
        <taxon>Planctomycetota</taxon>
        <taxon>Planctomycetia</taxon>
        <taxon>Planctomycetales</taxon>
        <taxon>Planctomycetaceae</taxon>
        <taxon>Thalassoglobus</taxon>
    </lineage>
</organism>
<evidence type="ECO:0000313" key="3">
    <source>
        <dbReference type="Proteomes" id="UP000317243"/>
    </source>
</evidence>
<keyword evidence="3" id="KW-1185">Reference proteome</keyword>
<dbReference type="RefSeq" id="WP_146506890.1">
    <property type="nucleotide sequence ID" value="NZ_SIHI01000001.1"/>
</dbReference>
<keyword evidence="1" id="KW-0812">Transmembrane</keyword>
<dbReference type="Proteomes" id="UP000317243">
    <property type="component" value="Unassembled WGS sequence"/>
</dbReference>
<feature type="transmembrane region" description="Helical" evidence="1">
    <location>
        <begin position="50"/>
        <end position="74"/>
    </location>
</feature>